<organism evidence="4 5">
    <name type="scientific">Fusarium torreyae</name>
    <dbReference type="NCBI Taxonomy" id="1237075"/>
    <lineage>
        <taxon>Eukaryota</taxon>
        <taxon>Fungi</taxon>
        <taxon>Dikarya</taxon>
        <taxon>Ascomycota</taxon>
        <taxon>Pezizomycotina</taxon>
        <taxon>Sordariomycetes</taxon>
        <taxon>Hypocreomycetidae</taxon>
        <taxon>Hypocreales</taxon>
        <taxon>Nectriaceae</taxon>
        <taxon>Fusarium</taxon>
    </lineage>
</organism>
<dbReference type="InterPro" id="IPR051532">
    <property type="entry name" value="Ester_Hydrolysis_Enzymes"/>
</dbReference>
<dbReference type="SUPFAM" id="SSF52266">
    <property type="entry name" value="SGNH hydrolase"/>
    <property type="match status" value="1"/>
</dbReference>
<dbReference type="Pfam" id="PF13472">
    <property type="entry name" value="Lipase_GDSL_2"/>
    <property type="match status" value="1"/>
</dbReference>
<dbReference type="InterPro" id="IPR013830">
    <property type="entry name" value="SGNH_hydro"/>
</dbReference>
<sequence length="292" mass="31973">MSSIRKLALLLLPATSLFGTFASPIIGDLSGLEERVVGGKVEGNDTSQGGEYLSYQGTPSGQKVQDGVKLRILPVGGSITVGFGPGTDGNGYRKRLRDDLSENEVIFAGTEQNSNGDMEDGYFAAWSGKTVKYMDDHVDPSLEQRPNPILVLAGTNDMNSNPNISTEGNDPKETTDRLRKMVEKMISKCPDATIILGMITNVCDNKEYHDQRERTKVYRGLIAELATELKADGSHVLAADFGPFKDSDLSDCVHPVQEGYQIMGDWWYDFVHQIPEGWIKKPVGADPVRDDA</sequence>
<evidence type="ECO:0000259" key="3">
    <source>
        <dbReference type="Pfam" id="PF13472"/>
    </source>
</evidence>
<evidence type="ECO:0000313" key="4">
    <source>
        <dbReference type="EMBL" id="KAJ4265043.1"/>
    </source>
</evidence>
<keyword evidence="5" id="KW-1185">Reference proteome</keyword>
<feature type="chain" id="PRO_5040889513" description="SGNH hydrolase-type esterase domain-containing protein" evidence="2">
    <location>
        <begin position="23"/>
        <end position="292"/>
    </location>
</feature>
<dbReference type="PANTHER" id="PTHR30383">
    <property type="entry name" value="THIOESTERASE 1/PROTEASE 1/LYSOPHOSPHOLIPASE L1"/>
    <property type="match status" value="1"/>
</dbReference>
<feature type="signal peptide" evidence="2">
    <location>
        <begin position="1"/>
        <end position="22"/>
    </location>
</feature>
<dbReference type="EMBL" id="JAOQAZ010000007">
    <property type="protein sequence ID" value="KAJ4265043.1"/>
    <property type="molecule type" value="Genomic_DNA"/>
</dbReference>
<name>A0A9W8S6I7_9HYPO</name>
<evidence type="ECO:0000256" key="2">
    <source>
        <dbReference type="SAM" id="SignalP"/>
    </source>
</evidence>
<accession>A0A9W8S6I7</accession>
<feature type="region of interest" description="Disordered" evidence="1">
    <location>
        <begin position="154"/>
        <end position="173"/>
    </location>
</feature>
<dbReference type="CDD" id="cd01833">
    <property type="entry name" value="XynB_like"/>
    <property type="match status" value="1"/>
</dbReference>
<dbReference type="OrthoDB" id="2119228at2759"/>
<feature type="compositionally biased region" description="Polar residues" evidence="1">
    <location>
        <begin position="156"/>
        <end position="168"/>
    </location>
</feature>
<dbReference type="GO" id="GO:0004622">
    <property type="term" value="F:phosphatidylcholine lysophospholipase activity"/>
    <property type="evidence" value="ECO:0007669"/>
    <property type="project" value="TreeGrafter"/>
</dbReference>
<dbReference type="Gene3D" id="3.40.50.1110">
    <property type="entry name" value="SGNH hydrolase"/>
    <property type="match status" value="1"/>
</dbReference>
<reference evidence="4" key="1">
    <citation type="submission" date="2022-09" db="EMBL/GenBank/DDBJ databases">
        <title>Fusarium specimens isolated from Avocado Roots.</title>
        <authorList>
            <person name="Stajich J."/>
            <person name="Roper C."/>
            <person name="Heimlech-Rivalta G."/>
        </authorList>
    </citation>
    <scope>NUCLEOTIDE SEQUENCE</scope>
    <source>
        <strain evidence="4">CF00136</strain>
    </source>
</reference>
<comment type="caution">
    <text evidence="4">The sequence shown here is derived from an EMBL/GenBank/DDBJ whole genome shotgun (WGS) entry which is preliminary data.</text>
</comment>
<dbReference type="Proteomes" id="UP001152049">
    <property type="component" value="Unassembled WGS sequence"/>
</dbReference>
<feature type="domain" description="SGNH hydrolase-type esterase" evidence="3">
    <location>
        <begin position="75"/>
        <end position="262"/>
    </location>
</feature>
<gene>
    <name evidence="4" type="ORF">NW762_005286</name>
</gene>
<dbReference type="InterPro" id="IPR036514">
    <property type="entry name" value="SGNH_hydro_sf"/>
</dbReference>
<protein>
    <recommendedName>
        <fullName evidence="3">SGNH hydrolase-type esterase domain-containing protein</fullName>
    </recommendedName>
</protein>
<dbReference type="AlphaFoldDB" id="A0A9W8S6I7"/>
<evidence type="ECO:0000256" key="1">
    <source>
        <dbReference type="SAM" id="MobiDB-lite"/>
    </source>
</evidence>
<keyword evidence="2" id="KW-0732">Signal</keyword>
<dbReference type="PANTHER" id="PTHR30383:SF5">
    <property type="entry name" value="SGNH HYDROLASE-TYPE ESTERASE DOMAIN-CONTAINING PROTEIN"/>
    <property type="match status" value="1"/>
</dbReference>
<proteinExistence type="predicted"/>
<evidence type="ECO:0000313" key="5">
    <source>
        <dbReference type="Proteomes" id="UP001152049"/>
    </source>
</evidence>